<evidence type="ECO:0000313" key="2">
    <source>
        <dbReference type="Proteomes" id="UP000827092"/>
    </source>
</evidence>
<protein>
    <submittedName>
        <fullName evidence="1">Uncharacterized protein</fullName>
    </submittedName>
</protein>
<gene>
    <name evidence="1" type="ORF">JTE90_002879</name>
</gene>
<keyword evidence="2" id="KW-1185">Reference proteome</keyword>
<comment type="caution">
    <text evidence="1">The sequence shown here is derived from an EMBL/GenBank/DDBJ whole genome shotgun (WGS) entry which is preliminary data.</text>
</comment>
<name>A0AAV6VD67_9ARAC</name>
<dbReference type="AlphaFoldDB" id="A0AAV6VD67"/>
<organism evidence="1 2">
    <name type="scientific">Oedothorax gibbosus</name>
    <dbReference type="NCBI Taxonomy" id="931172"/>
    <lineage>
        <taxon>Eukaryota</taxon>
        <taxon>Metazoa</taxon>
        <taxon>Ecdysozoa</taxon>
        <taxon>Arthropoda</taxon>
        <taxon>Chelicerata</taxon>
        <taxon>Arachnida</taxon>
        <taxon>Araneae</taxon>
        <taxon>Araneomorphae</taxon>
        <taxon>Entelegynae</taxon>
        <taxon>Araneoidea</taxon>
        <taxon>Linyphiidae</taxon>
        <taxon>Erigoninae</taxon>
        <taxon>Oedothorax</taxon>
    </lineage>
</organism>
<sequence length="72" mass="8112">MCVAGVELTLLDSKSIQRLGSGRTPLCPPDRSRRCPCANTRPWTERRCSCRGRCGQNNVLLMDIVKYVRCGR</sequence>
<dbReference type="EMBL" id="JAFNEN010000117">
    <property type="protein sequence ID" value="KAG8193621.1"/>
    <property type="molecule type" value="Genomic_DNA"/>
</dbReference>
<proteinExistence type="predicted"/>
<reference evidence="1 2" key="1">
    <citation type="journal article" date="2022" name="Nat. Ecol. Evol.">
        <title>A masculinizing supergene underlies an exaggerated male reproductive morph in a spider.</title>
        <authorList>
            <person name="Hendrickx F."/>
            <person name="De Corte Z."/>
            <person name="Sonet G."/>
            <person name="Van Belleghem S.M."/>
            <person name="Kostlbacher S."/>
            <person name="Vangestel C."/>
        </authorList>
    </citation>
    <scope>NUCLEOTIDE SEQUENCE [LARGE SCALE GENOMIC DNA]</scope>
    <source>
        <strain evidence="1">W744_W776</strain>
    </source>
</reference>
<accession>A0AAV6VD67</accession>
<dbReference type="Proteomes" id="UP000827092">
    <property type="component" value="Unassembled WGS sequence"/>
</dbReference>
<evidence type="ECO:0000313" key="1">
    <source>
        <dbReference type="EMBL" id="KAG8193621.1"/>
    </source>
</evidence>